<protein>
    <submittedName>
        <fullName evidence="1">Uncharacterized protein</fullName>
    </submittedName>
</protein>
<dbReference type="GeneID" id="37107955"/>
<keyword evidence="2" id="KW-1185">Reference proteome</keyword>
<dbReference type="AlphaFoldDB" id="A0A317W4J9"/>
<evidence type="ECO:0000313" key="2">
    <source>
        <dbReference type="Proteomes" id="UP000246702"/>
    </source>
</evidence>
<comment type="caution">
    <text evidence="1">The sequence shown here is derived from an EMBL/GenBank/DDBJ whole genome shotgun (WGS) entry which is preliminary data.</text>
</comment>
<evidence type="ECO:0000313" key="1">
    <source>
        <dbReference type="EMBL" id="PWY80929.1"/>
    </source>
</evidence>
<organism evidence="1 2">
    <name type="scientific">Aspergillus sclerotioniger CBS 115572</name>
    <dbReference type="NCBI Taxonomy" id="1450535"/>
    <lineage>
        <taxon>Eukaryota</taxon>
        <taxon>Fungi</taxon>
        <taxon>Dikarya</taxon>
        <taxon>Ascomycota</taxon>
        <taxon>Pezizomycotina</taxon>
        <taxon>Eurotiomycetes</taxon>
        <taxon>Eurotiomycetidae</taxon>
        <taxon>Eurotiales</taxon>
        <taxon>Aspergillaceae</taxon>
        <taxon>Aspergillus</taxon>
        <taxon>Aspergillus subgen. Circumdati</taxon>
    </lineage>
</organism>
<gene>
    <name evidence="1" type="ORF">BO94DRAFT_152811</name>
</gene>
<dbReference type="RefSeq" id="XP_025465531.1">
    <property type="nucleotide sequence ID" value="XM_025605812.1"/>
</dbReference>
<name>A0A317W4J9_9EURO</name>
<dbReference type="Proteomes" id="UP000246702">
    <property type="component" value="Unassembled WGS sequence"/>
</dbReference>
<dbReference type="EMBL" id="MSFK01000021">
    <property type="protein sequence ID" value="PWY80929.1"/>
    <property type="molecule type" value="Genomic_DNA"/>
</dbReference>
<accession>A0A317W4J9</accession>
<reference evidence="1 2" key="1">
    <citation type="submission" date="2016-12" db="EMBL/GenBank/DDBJ databases">
        <title>The genomes of Aspergillus section Nigri reveals drivers in fungal speciation.</title>
        <authorList>
            <consortium name="DOE Joint Genome Institute"/>
            <person name="Vesth T.C."/>
            <person name="Nybo J."/>
            <person name="Theobald S."/>
            <person name="Brandl J."/>
            <person name="Frisvad J.C."/>
            <person name="Nielsen K.F."/>
            <person name="Lyhne E.K."/>
            <person name="Kogle M.E."/>
            <person name="Kuo A."/>
            <person name="Riley R."/>
            <person name="Clum A."/>
            <person name="Nolan M."/>
            <person name="Lipzen A."/>
            <person name="Salamov A."/>
            <person name="Henrissat B."/>
            <person name="Wiebenga A."/>
            <person name="De Vries R.P."/>
            <person name="Grigoriev I.V."/>
            <person name="Mortensen U.H."/>
            <person name="Andersen M.R."/>
            <person name="Baker S.E."/>
        </authorList>
    </citation>
    <scope>NUCLEOTIDE SEQUENCE [LARGE SCALE GENOMIC DNA]</scope>
    <source>
        <strain evidence="1 2">CBS 115572</strain>
    </source>
</reference>
<sequence>MRYFLSEKWSTKSESLHQNKARVHRSMQCTLCLPRSDDHETKQQPALYSLPLTDEGRICIGHASFFTNFRIVTCAISGRMNGSHCMSPLMHRNLTNSNHILQVQEPDLTLTLKKKKPMKASRARKKKNPAEIYFDGDKDTGYRTRPTLKFQGTTINIFIFAHGHDSTSKNSYLAIQFLKDVRGREGALIRVPDPPSMKTHNN</sequence>
<proteinExistence type="predicted"/>